<dbReference type="RefSeq" id="WP_127195058.1">
    <property type="nucleotide sequence ID" value="NZ_RZNY01000049.1"/>
</dbReference>
<dbReference type="EMBL" id="RZNY01000049">
    <property type="protein sequence ID" value="RUT39237.1"/>
    <property type="molecule type" value="Genomic_DNA"/>
</dbReference>
<evidence type="ECO:0000313" key="2">
    <source>
        <dbReference type="Proteomes" id="UP000279446"/>
    </source>
</evidence>
<dbReference type="Proteomes" id="UP000279446">
    <property type="component" value="Unassembled WGS sequence"/>
</dbReference>
<sequence>MGICEHLLQVCVGFNRQAVQSRDMETTAMAGTIRVVSISSFGSSFGSSVAGSKFADRPTR</sequence>
<reference evidence="1 2" key="1">
    <citation type="submission" date="2018-12" db="EMBL/GenBank/DDBJ databases">
        <authorList>
            <person name="Sun L."/>
            <person name="Chen Z."/>
        </authorList>
    </citation>
    <scope>NUCLEOTIDE SEQUENCE [LARGE SCALE GENOMIC DNA]</scope>
    <source>
        <strain evidence="1 2">DSM 15890</strain>
    </source>
</reference>
<proteinExistence type="predicted"/>
<protein>
    <submittedName>
        <fullName evidence="1">Uncharacterized protein</fullName>
    </submittedName>
</protein>
<dbReference type="AlphaFoldDB" id="A0A3S1DH86"/>
<accession>A0A3S1DH86</accession>
<evidence type="ECO:0000313" key="1">
    <source>
        <dbReference type="EMBL" id="RUT39237.1"/>
    </source>
</evidence>
<keyword evidence="2" id="KW-1185">Reference proteome</keyword>
<name>A0A3S1DH86_9BACL</name>
<gene>
    <name evidence="1" type="ORF">EJP82_26435</name>
</gene>
<comment type="caution">
    <text evidence="1">The sequence shown here is derived from an EMBL/GenBank/DDBJ whole genome shotgun (WGS) entry which is preliminary data.</text>
</comment>
<organism evidence="1 2">
    <name type="scientific">Paenibacillus anaericanus</name>
    <dbReference type="NCBI Taxonomy" id="170367"/>
    <lineage>
        <taxon>Bacteria</taxon>
        <taxon>Bacillati</taxon>
        <taxon>Bacillota</taxon>
        <taxon>Bacilli</taxon>
        <taxon>Bacillales</taxon>
        <taxon>Paenibacillaceae</taxon>
        <taxon>Paenibacillus</taxon>
    </lineage>
</organism>